<protein>
    <submittedName>
        <fullName evidence="1">Uncharacterized protein</fullName>
    </submittedName>
</protein>
<proteinExistence type="predicted"/>
<dbReference type="EMBL" id="RQYN01000041">
    <property type="protein sequence ID" value="RRD73022.1"/>
    <property type="molecule type" value="Genomic_DNA"/>
</dbReference>
<dbReference type="Pfam" id="PF19775">
    <property type="entry name" value="DUF6261"/>
    <property type="match status" value="1"/>
</dbReference>
<organism evidence="1 2">
    <name type="scientific">Tannerella forsythia</name>
    <name type="common">Bacteroides forsythus</name>
    <dbReference type="NCBI Taxonomy" id="28112"/>
    <lineage>
        <taxon>Bacteria</taxon>
        <taxon>Pseudomonadati</taxon>
        <taxon>Bacteroidota</taxon>
        <taxon>Bacteroidia</taxon>
        <taxon>Bacteroidales</taxon>
        <taxon>Tannerellaceae</taxon>
        <taxon>Tannerella</taxon>
    </lineage>
</organism>
<sequence>MLRINYGRLSTKVLGNLSNRVIAASSVYAATLLKDNPLLEVLKTSNDHYQQVLVKNIYSGLGDPVAQADLVRDRLYRAFRRMLQGLAVFSDTARGQAARALLTIFEESGDVNNLSYADQNIVMQTLLKRMDRPESTAHLSMLGLLDEYTALKNAQMAFEKISAEQTEANSVLRQQASASGIRRSLERSLRDLFSLVSAMENVSGWSDLYHDLNELIKEARQSNRTLKKEGGDGDQEGLQP</sequence>
<dbReference type="RefSeq" id="WP_124790488.1">
    <property type="nucleotide sequence ID" value="NZ_RQYN01000041.1"/>
</dbReference>
<name>A0A3P1YPY2_TANFO</name>
<dbReference type="AlphaFoldDB" id="A0A3P1YPY2"/>
<evidence type="ECO:0000313" key="2">
    <source>
        <dbReference type="Proteomes" id="UP000279860"/>
    </source>
</evidence>
<evidence type="ECO:0000313" key="1">
    <source>
        <dbReference type="EMBL" id="RRD73022.1"/>
    </source>
</evidence>
<accession>A0A3P1YPY2</accession>
<dbReference type="InterPro" id="IPR046228">
    <property type="entry name" value="DUF6261"/>
</dbReference>
<dbReference type="Proteomes" id="UP000279860">
    <property type="component" value="Unassembled WGS sequence"/>
</dbReference>
<gene>
    <name evidence="1" type="ORF">EII41_10075</name>
</gene>
<comment type="caution">
    <text evidence="1">The sequence shown here is derived from an EMBL/GenBank/DDBJ whole genome shotgun (WGS) entry which is preliminary data.</text>
</comment>
<reference evidence="1 2" key="1">
    <citation type="submission" date="2018-11" db="EMBL/GenBank/DDBJ databases">
        <title>Genomes From Bacteria Associated with the Canine Oral Cavity: a Test Case for Automated Genome-Based Taxonomic Assignment.</title>
        <authorList>
            <person name="Coil D.A."/>
            <person name="Jospin G."/>
            <person name="Darling A.E."/>
            <person name="Wallis C."/>
            <person name="Davis I.J."/>
            <person name="Harris S."/>
            <person name="Eisen J.A."/>
            <person name="Holcombe L.J."/>
            <person name="O'Flynn C."/>
        </authorList>
    </citation>
    <scope>NUCLEOTIDE SEQUENCE [LARGE SCALE GENOMIC DNA]</scope>
    <source>
        <strain evidence="1 2">OH1426_COT-023</strain>
    </source>
</reference>